<accession>A0AA36IUZ3</accession>
<evidence type="ECO:0000313" key="2">
    <source>
        <dbReference type="EMBL" id="CAJ1394375.1"/>
    </source>
</evidence>
<organism evidence="2 3">
    <name type="scientific">Effrenium voratum</name>
    <dbReference type="NCBI Taxonomy" id="2562239"/>
    <lineage>
        <taxon>Eukaryota</taxon>
        <taxon>Sar</taxon>
        <taxon>Alveolata</taxon>
        <taxon>Dinophyceae</taxon>
        <taxon>Suessiales</taxon>
        <taxon>Symbiodiniaceae</taxon>
        <taxon>Effrenium</taxon>
    </lineage>
</organism>
<keyword evidence="1" id="KW-0812">Transmembrane</keyword>
<proteinExistence type="predicted"/>
<sequence length="124" mass="13762">MASTALLEKVGAPFERLARQPKVARYIAAVSQAGDSPKVQETLESLKPFARLSSRKTPLCHPCPFLFFLFFHFLSASWIVFPHITGHHVRTVCACHVGHQAQSIILYGDCQGFRTPLNGRRGEG</sequence>
<keyword evidence="3" id="KW-1185">Reference proteome</keyword>
<evidence type="ECO:0000256" key="1">
    <source>
        <dbReference type="SAM" id="Phobius"/>
    </source>
</evidence>
<feature type="transmembrane region" description="Helical" evidence="1">
    <location>
        <begin position="59"/>
        <end position="81"/>
    </location>
</feature>
<evidence type="ECO:0000313" key="3">
    <source>
        <dbReference type="Proteomes" id="UP001178507"/>
    </source>
</evidence>
<keyword evidence="1" id="KW-1133">Transmembrane helix</keyword>
<dbReference type="AlphaFoldDB" id="A0AA36IUZ3"/>
<gene>
    <name evidence="2" type="ORF">EVOR1521_LOCUS19038</name>
</gene>
<keyword evidence="1" id="KW-0472">Membrane</keyword>
<comment type="caution">
    <text evidence="2">The sequence shown here is derived from an EMBL/GenBank/DDBJ whole genome shotgun (WGS) entry which is preliminary data.</text>
</comment>
<reference evidence="2" key="1">
    <citation type="submission" date="2023-08" db="EMBL/GenBank/DDBJ databases">
        <authorList>
            <person name="Chen Y."/>
            <person name="Shah S."/>
            <person name="Dougan E. K."/>
            <person name="Thang M."/>
            <person name="Chan C."/>
        </authorList>
    </citation>
    <scope>NUCLEOTIDE SEQUENCE</scope>
</reference>
<protein>
    <submittedName>
        <fullName evidence="2">Uncharacterized protein</fullName>
    </submittedName>
</protein>
<name>A0AA36IUZ3_9DINO</name>
<dbReference type="EMBL" id="CAUJNA010002813">
    <property type="protein sequence ID" value="CAJ1394375.1"/>
    <property type="molecule type" value="Genomic_DNA"/>
</dbReference>
<dbReference type="Proteomes" id="UP001178507">
    <property type="component" value="Unassembled WGS sequence"/>
</dbReference>